<dbReference type="InterPro" id="IPR000618">
    <property type="entry name" value="Insect_cuticle"/>
</dbReference>
<evidence type="ECO:0000256" key="3">
    <source>
        <dbReference type="SAM" id="SignalP"/>
    </source>
</evidence>
<dbReference type="OrthoDB" id="7363665at2759"/>
<dbReference type="Pfam" id="PF00379">
    <property type="entry name" value="Chitin_bind_4"/>
    <property type="match status" value="1"/>
</dbReference>
<organism evidence="4 5">
    <name type="scientific">Pieris macdunnoughi</name>
    <dbReference type="NCBI Taxonomy" id="345717"/>
    <lineage>
        <taxon>Eukaryota</taxon>
        <taxon>Metazoa</taxon>
        <taxon>Ecdysozoa</taxon>
        <taxon>Arthropoda</taxon>
        <taxon>Hexapoda</taxon>
        <taxon>Insecta</taxon>
        <taxon>Pterygota</taxon>
        <taxon>Neoptera</taxon>
        <taxon>Endopterygota</taxon>
        <taxon>Lepidoptera</taxon>
        <taxon>Glossata</taxon>
        <taxon>Ditrysia</taxon>
        <taxon>Papilionoidea</taxon>
        <taxon>Pieridae</taxon>
        <taxon>Pierinae</taxon>
        <taxon>Pieris</taxon>
    </lineage>
</organism>
<dbReference type="EMBL" id="CAJOBZ010000004">
    <property type="protein sequence ID" value="CAF4778794.1"/>
    <property type="molecule type" value="Genomic_DNA"/>
</dbReference>
<sequence length="134" mass="14936">MLFFKKRKIIVLAVFIAVVARAAVPSKNREAKILRYDVDNIGLGNYRYAYEQTDGTGQKQEGVITNEGREDEAIVKGYFSWRAPDDMLYTVTYTSGVEGYKPTLEVFRIGIKKGQALKVISATLNSHALVSLLG</sequence>
<feature type="chain" id="PRO_5032743761" evidence="3">
    <location>
        <begin position="23"/>
        <end position="134"/>
    </location>
</feature>
<reference evidence="4" key="1">
    <citation type="submission" date="2021-02" db="EMBL/GenBank/DDBJ databases">
        <authorList>
            <person name="Steward A R."/>
        </authorList>
    </citation>
    <scope>NUCLEOTIDE SEQUENCE</scope>
</reference>
<feature type="signal peptide" evidence="3">
    <location>
        <begin position="1"/>
        <end position="22"/>
    </location>
</feature>
<dbReference type="GO" id="GO:0042302">
    <property type="term" value="F:structural constituent of cuticle"/>
    <property type="evidence" value="ECO:0007669"/>
    <property type="project" value="UniProtKB-UniRule"/>
</dbReference>
<comment type="caution">
    <text evidence="4">The sequence shown here is derived from an EMBL/GenBank/DDBJ whole genome shotgun (WGS) entry which is preliminary data.</text>
</comment>
<dbReference type="Proteomes" id="UP000663880">
    <property type="component" value="Unassembled WGS sequence"/>
</dbReference>
<evidence type="ECO:0000313" key="5">
    <source>
        <dbReference type="Proteomes" id="UP000663880"/>
    </source>
</evidence>
<evidence type="ECO:0000256" key="2">
    <source>
        <dbReference type="PROSITE-ProRule" id="PRU00497"/>
    </source>
</evidence>
<protein>
    <submittedName>
        <fullName evidence="4">Uncharacterized protein</fullName>
    </submittedName>
</protein>
<name>A0A821MZS5_9NEOP</name>
<dbReference type="PROSITE" id="PS51155">
    <property type="entry name" value="CHIT_BIND_RR_2"/>
    <property type="match status" value="1"/>
</dbReference>
<keyword evidence="1 3" id="KW-0732">Signal</keyword>
<keyword evidence="5" id="KW-1185">Reference proteome</keyword>
<dbReference type="AlphaFoldDB" id="A0A821MZS5"/>
<evidence type="ECO:0000256" key="1">
    <source>
        <dbReference type="ARBA" id="ARBA00022729"/>
    </source>
</evidence>
<keyword evidence="2" id="KW-0193">Cuticle</keyword>
<gene>
    <name evidence="4" type="ORF">PMACD_LOCUS2225</name>
</gene>
<evidence type="ECO:0000313" key="4">
    <source>
        <dbReference type="EMBL" id="CAF4778794.1"/>
    </source>
</evidence>
<proteinExistence type="predicted"/>
<accession>A0A821MZS5</accession>